<evidence type="ECO:0000256" key="1">
    <source>
        <dbReference type="SAM" id="Phobius"/>
    </source>
</evidence>
<keyword evidence="3" id="KW-1185">Reference proteome</keyword>
<feature type="transmembrane region" description="Helical" evidence="1">
    <location>
        <begin position="46"/>
        <end position="66"/>
    </location>
</feature>
<comment type="caution">
    <text evidence="2">The sequence shown here is derived from an EMBL/GenBank/DDBJ whole genome shotgun (WGS) entry which is preliminary data.</text>
</comment>
<proteinExistence type="predicted"/>
<evidence type="ECO:0000313" key="3">
    <source>
        <dbReference type="Proteomes" id="UP000824120"/>
    </source>
</evidence>
<gene>
    <name evidence="2" type="ORF">H5410_045350</name>
</gene>
<protein>
    <submittedName>
        <fullName evidence="2">Uncharacterized protein</fullName>
    </submittedName>
</protein>
<feature type="transmembrane region" description="Helical" evidence="1">
    <location>
        <begin position="21"/>
        <end position="40"/>
    </location>
</feature>
<accession>A0A9J5XCH1</accession>
<dbReference type="AlphaFoldDB" id="A0A9J5XCH1"/>
<organism evidence="2 3">
    <name type="scientific">Solanum commersonii</name>
    <name type="common">Commerson's wild potato</name>
    <name type="synonym">Commerson's nightshade</name>
    <dbReference type="NCBI Taxonomy" id="4109"/>
    <lineage>
        <taxon>Eukaryota</taxon>
        <taxon>Viridiplantae</taxon>
        <taxon>Streptophyta</taxon>
        <taxon>Embryophyta</taxon>
        <taxon>Tracheophyta</taxon>
        <taxon>Spermatophyta</taxon>
        <taxon>Magnoliopsida</taxon>
        <taxon>eudicotyledons</taxon>
        <taxon>Gunneridae</taxon>
        <taxon>Pentapetalae</taxon>
        <taxon>asterids</taxon>
        <taxon>lamiids</taxon>
        <taxon>Solanales</taxon>
        <taxon>Solanaceae</taxon>
        <taxon>Solanoideae</taxon>
        <taxon>Solaneae</taxon>
        <taxon>Solanum</taxon>
    </lineage>
</organism>
<dbReference type="Proteomes" id="UP000824120">
    <property type="component" value="Chromosome 9"/>
</dbReference>
<dbReference type="PROSITE" id="PS51257">
    <property type="entry name" value="PROKAR_LIPOPROTEIN"/>
    <property type="match status" value="1"/>
</dbReference>
<keyword evidence="1" id="KW-1133">Transmembrane helix</keyword>
<reference evidence="2 3" key="1">
    <citation type="submission" date="2020-09" db="EMBL/GenBank/DDBJ databases">
        <title>De no assembly of potato wild relative species, Solanum commersonii.</title>
        <authorList>
            <person name="Cho K."/>
        </authorList>
    </citation>
    <scope>NUCLEOTIDE SEQUENCE [LARGE SCALE GENOMIC DNA]</scope>
    <source>
        <strain evidence="2">LZ3.2</strain>
        <tissue evidence="2">Leaf</tissue>
    </source>
</reference>
<dbReference type="EMBL" id="JACXVP010000009">
    <property type="protein sequence ID" value="KAG5584916.1"/>
    <property type="molecule type" value="Genomic_DNA"/>
</dbReference>
<evidence type="ECO:0000313" key="2">
    <source>
        <dbReference type="EMBL" id="KAG5584916.1"/>
    </source>
</evidence>
<name>A0A9J5XCH1_SOLCO</name>
<keyword evidence="1" id="KW-0472">Membrane</keyword>
<keyword evidence="1" id="KW-0812">Transmembrane</keyword>
<sequence length="122" mass="14029">MYRIQEYFEYQDALRILKSNGTVILIVSSCIGYLFEIVFLMEFLPYSIESLGLLVLPISWVFPNWISYSSGIFLRIWSIIGSCHSSFIEEVDPSNSPWGPPVSPLFIKTFNSCFERLRSSIA</sequence>